<dbReference type="InterPro" id="IPR023213">
    <property type="entry name" value="CAT-like_dom_sf"/>
</dbReference>
<dbReference type="InterPro" id="IPR004167">
    <property type="entry name" value="PSBD"/>
</dbReference>
<dbReference type="PROSITE" id="PS50968">
    <property type="entry name" value="BIOTINYL_LIPOYL"/>
    <property type="match status" value="1"/>
</dbReference>
<evidence type="ECO:0000256" key="5">
    <source>
        <dbReference type="ARBA" id="ARBA00019511"/>
    </source>
</evidence>
<keyword evidence="9 11" id="KW-0012">Acyltransferase</keyword>
<dbReference type="InterPro" id="IPR050537">
    <property type="entry name" value="2-oxoacid_dehydrogenase"/>
</dbReference>
<name>A0AB35C043_9GAMM</name>
<gene>
    <name evidence="14" type="primary">odhB</name>
    <name evidence="14" type="ORF">J7561_04865</name>
</gene>
<dbReference type="Pfam" id="PF00364">
    <property type="entry name" value="Biotin_lipoyl"/>
    <property type="match status" value="1"/>
</dbReference>
<dbReference type="EC" id="2.3.1.61" evidence="4 11"/>
<evidence type="ECO:0000256" key="6">
    <source>
        <dbReference type="ARBA" id="ARBA00022532"/>
    </source>
</evidence>
<keyword evidence="7 11" id="KW-0808">Transferase</keyword>
<evidence type="ECO:0000313" key="15">
    <source>
        <dbReference type="Proteomes" id="UP000680020"/>
    </source>
</evidence>
<dbReference type="AlphaFoldDB" id="A0AB35C043"/>
<dbReference type="NCBIfam" id="TIGR01347">
    <property type="entry name" value="sucB"/>
    <property type="match status" value="1"/>
</dbReference>
<accession>A0AB35C043</accession>
<dbReference type="InterPro" id="IPR011053">
    <property type="entry name" value="Single_hybrid_motif"/>
</dbReference>
<dbReference type="SUPFAM" id="SSF47005">
    <property type="entry name" value="Peripheral subunit-binding domain of 2-oxo acid dehydrogenase complex"/>
    <property type="match status" value="1"/>
</dbReference>
<dbReference type="PROSITE" id="PS51826">
    <property type="entry name" value="PSBD"/>
    <property type="match status" value="1"/>
</dbReference>
<feature type="domain" description="Peripheral subunit-binding (PSBD)" evidence="13">
    <location>
        <begin position="102"/>
        <end position="139"/>
    </location>
</feature>
<evidence type="ECO:0000256" key="1">
    <source>
        <dbReference type="ARBA" id="ARBA00004052"/>
    </source>
</evidence>
<dbReference type="EMBL" id="JAGIBU010000003">
    <property type="protein sequence ID" value="MBS7824532.1"/>
    <property type="molecule type" value="Genomic_DNA"/>
</dbReference>
<evidence type="ECO:0000256" key="9">
    <source>
        <dbReference type="ARBA" id="ARBA00023315"/>
    </source>
</evidence>
<comment type="pathway">
    <text evidence="2 11">Amino-acid degradation; L-lysine degradation via saccharopine pathway; glutaryl-CoA from L-lysine: step 6/6.</text>
</comment>
<comment type="similarity">
    <text evidence="3 11">Belongs to the 2-oxoacid dehydrogenase family.</text>
</comment>
<dbReference type="Gene3D" id="3.30.559.10">
    <property type="entry name" value="Chloramphenicol acetyltransferase-like domain"/>
    <property type="match status" value="1"/>
</dbReference>
<feature type="domain" description="Lipoyl-binding" evidence="12">
    <location>
        <begin position="2"/>
        <end position="77"/>
    </location>
</feature>
<evidence type="ECO:0000256" key="11">
    <source>
        <dbReference type="RuleBase" id="RU361138"/>
    </source>
</evidence>
<dbReference type="SUPFAM" id="SSF51230">
    <property type="entry name" value="Single hybrid motif"/>
    <property type="match status" value="1"/>
</dbReference>
<dbReference type="FunFam" id="3.30.559.10:FF:000007">
    <property type="entry name" value="Dihydrolipoamide acetyltransferase component of pyruvate dehydrogenase complex"/>
    <property type="match status" value="1"/>
</dbReference>
<comment type="caution">
    <text evidence="14">The sequence shown here is derived from an EMBL/GenBank/DDBJ whole genome shotgun (WGS) entry which is preliminary data.</text>
</comment>
<dbReference type="PANTHER" id="PTHR43416">
    <property type="entry name" value="DIHYDROLIPOYLLYSINE-RESIDUE SUCCINYLTRANSFERASE COMPONENT OF 2-OXOGLUTARATE DEHYDROGENASE COMPLEX, MITOCHONDRIAL-RELATED"/>
    <property type="match status" value="1"/>
</dbReference>
<dbReference type="PANTHER" id="PTHR43416:SF5">
    <property type="entry name" value="DIHYDROLIPOYLLYSINE-RESIDUE SUCCINYLTRANSFERASE COMPONENT OF 2-OXOGLUTARATE DEHYDROGENASE COMPLEX, MITOCHONDRIAL"/>
    <property type="match status" value="1"/>
</dbReference>
<protein>
    <recommendedName>
        <fullName evidence="5 11">Dihydrolipoyllysine-residue succinyltransferase component of 2-oxoglutarate dehydrogenase complex</fullName>
        <ecNumber evidence="4 11">2.3.1.61</ecNumber>
    </recommendedName>
    <alternativeName>
        <fullName evidence="11">2-oxoglutarate dehydrogenase complex component E2</fullName>
    </alternativeName>
</protein>
<sequence length="401" mass="42953">MSIEIKVPVLPESVADALLAVWHVKEGDFVEEGDNLVDLETDKVMLEVPATVSGTIQSIKIAEGTNVTAGEVLAVLVEGAAAPKAEAAPAEAPKAEAESAHKLSPAVKVLVEENKLDISVIPATGKDGRHTKEDILNFLEKGAAAPKAAAPAAPKAAAPAAPLNVVSGNRTEQRVPMTRLRATIAERLLEAKNSTAMLTTFNEVNMKNVIDLRKKYKDEFEKRHGIKLGFMSFFVKAAVEALKKYPAVNASIDGNDMIYHGYFDIGVAVSSPRGLVVPVIRDADQKSLAEIEKTIMDFAIRAKEGKLGLEDMTGGTFTVTNGGVFGSMLSTPIINPPQSGILGMHKTYDRPIAENGQVVIAPMMYLAHSYDHRIIDGKEAVGFLVAIKDAIEDPTRLLLDI</sequence>
<keyword evidence="8 11" id="KW-0450">Lipoyl</keyword>
<dbReference type="Gene3D" id="4.10.320.10">
    <property type="entry name" value="E3-binding domain"/>
    <property type="match status" value="1"/>
</dbReference>
<proteinExistence type="inferred from homology"/>
<dbReference type="InterPro" id="IPR000089">
    <property type="entry name" value="Biotin_lipoyl"/>
</dbReference>
<dbReference type="GO" id="GO:0004149">
    <property type="term" value="F:dihydrolipoyllysine-residue succinyltransferase activity"/>
    <property type="evidence" value="ECO:0007669"/>
    <property type="project" value="UniProtKB-UniRule"/>
</dbReference>
<comment type="catalytic activity">
    <reaction evidence="10 11">
        <text>N(6)-[(R)-dihydrolipoyl]-L-lysyl-[protein] + succinyl-CoA = N(6)-[(R)-S(8)-succinyldihydrolipoyl]-L-lysyl-[protein] + CoA</text>
        <dbReference type="Rhea" id="RHEA:15213"/>
        <dbReference type="Rhea" id="RHEA-COMP:10475"/>
        <dbReference type="Rhea" id="RHEA-COMP:20092"/>
        <dbReference type="ChEBI" id="CHEBI:57287"/>
        <dbReference type="ChEBI" id="CHEBI:57292"/>
        <dbReference type="ChEBI" id="CHEBI:83100"/>
        <dbReference type="ChEBI" id="CHEBI:83120"/>
        <dbReference type="EC" id="2.3.1.61"/>
    </reaction>
</comment>
<keyword evidence="6 11" id="KW-0816">Tricarboxylic acid cycle</keyword>
<evidence type="ECO:0000313" key="14">
    <source>
        <dbReference type="EMBL" id="MBS7824532.1"/>
    </source>
</evidence>
<dbReference type="InterPro" id="IPR006255">
    <property type="entry name" value="SucB"/>
</dbReference>
<evidence type="ECO:0000256" key="3">
    <source>
        <dbReference type="ARBA" id="ARBA00007317"/>
    </source>
</evidence>
<dbReference type="Pfam" id="PF02817">
    <property type="entry name" value="E3_binding"/>
    <property type="match status" value="1"/>
</dbReference>
<evidence type="ECO:0000256" key="8">
    <source>
        <dbReference type="ARBA" id="ARBA00022823"/>
    </source>
</evidence>
<comment type="function">
    <text evidence="1 11">E2 component of the 2-oxoglutarate dehydrogenase (OGDH) complex which catalyzes the second step in the conversion of 2-oxoglutarate to succinyl-CoA and CO(2).</text>
</comment>
<dbReference type="GO" id="GO:0006099">
    <property type="term" value="P:tricarboxylic acid cycle"/>
    <property type="evidence" value="ECO:0007669"/>
    <property type="project" value="UniProtKB-UniRule"/>
</dbReference>
<dbReference type="Pfam" id="PF00198">
    <property type="entry name" value="2-oxoacid_dh"/>
    <property type="match status" value="1"/>
</dbReference>
<dbReference type="SUPFAM" id="SSF52777">
    <property type="entry name" value="CoA-dependent acyltransferases"/>
    <property type="match status" value="1"/>
</dbReference>
<evidence type="ECO:0000256" key="2">
    <source>
        <dbReference type="ARBA" id="ARBA00005145"/>
    </source>
</evidence>
<reference evidence="14" key="1">
    <citation type="submission" date="2021-03" db="EMBL/GenBank/DDBJ databases">
        <title>Identification and antibiotic profiling of Wohlfahrtiimonas chitiniclastica, an underestimated human pathogen.</title>
        <authorList>
            <person name="Kopf A."/>
            <person name="Bunk B."/>
            <person name="Coldewey S."/>
            <person name="Gunzer F."/>
            <person name="Riedel T."/>
            <person name="Schroettner P."/>
        </authorList>
    </citation>
    <scope>NUCLEOTIDE SEQUENCE</scope>
    <source>
        <strain evidence="14">DSM 100917</strain>
    </source>
</reference>
<evidence type="ECO:0000259" key="12">
    <source>
        <dbReference type="PROSITE" id="PS50968"/>
    </source>
</evidence>
<dbReference type="Proteomes" id="UP000680020">
    <property type="component" value="Unassembled WGS sequence"/>
</dbReference>
<comment type="cofactor">
    <cofactor evidence="11">
        <name>(R)-lipoate</name>
        <dbReference type="ChEBI" id="CHEBI:83088"/>
    </cofactor>
    <text evidence="11">Binds 1 lipoyl cofactor covalently.</text>
</comment>
<dbReference type="GO" id="GO:0045252">
    <property type="term" value="C:oxoglutarate dehydrogenase complex"/>
    <property type="evidence" value="ECO:0007669"/>
    <property type="project" value="UniProtKB-UniRule"/>
</dbReference>
<dbReference type="RefSeq" id="WP_018122546.1">
    <property type="nucleotide sequence ID" value="NZ_JAGIBT010000003.1"/>
</dbReference>
<dbReference type="InterPro" id="IPR036625">
    <property type="entry name" value="E3-bd_dom_sf"/>
</dbReference>
<dbReference type="GO" id="GO:0033512">
    <property type="term" value="P:L-lysine catabolic process to acetyl-CoA via saccharopine"/>
    <property type="evidence" value="ECO:0007669"/>
    <property type="project" value="UniProtKB-UniRule"/>
</dbReference>
<evidence type="ECO:0000256" key="4">
    <source>
        <dbReference type="ARBA" id="ARBA00012945"/>
    </source>
</evidence>
<dbReference type="CDD" id="cd06849">
    <property type="entry name" value="lipoyl_domain"/>
    <property type="match status" value="1"/>
</dbReference>
<evidence type="ECO:0000256" key="7">
    <source>
        <dbReference type="ARBA" id="ARBA00022679"/>
    </source>
</evidence>
<evidence type="ECO:0000259" key="13">
    <source>
        <dbReference type="PROSITE" id="PS51826"/>
    </source>
</evidence>
<dbReference type="InterPro" id="IPR001078">
    <property type="entry name" value="2-oxoacid_DH_actylTfrase"/>
</dbReference>
<evidence type="ECO:0000256" key="10">
    <source>
        <dbReference type="ARBA" id="ARBA00052761"/>
    </source>
</evidence>
<dbReference type="Gene3D" id="2.40.50.100">
    <property type="match status" value="1"/>
</dbReference>
<dbReference type="NCBIfam" id="NF004309">
    <property type="entry name" value="PRK05704.1"/>
    <property type="match status" value="1"/>
</dbReference>
<organism evidence="14 15">
    <name type="scientific">Wohlfahrtiimonas chitiniclastica</name>
    <dbReference type="NCBI Taxonomy" id="400946"/>
    <lineage>
        <taxon>Bacteria</taxon>
        <taxon>Pseudomonadati</taxon>
        <taxon>Pseudomonadota</taxon>
        <taxon>Gammaproteobacteria</taxon>
        <taxon>Cardiobacteriales</taxon>
        <taxon>Ignatzschineriaceae</taxon>
        <taxon>Wohlfahrtiimonas</taxon>
    </lineage>
</organism>
<dbReference type="GO" id="GO:0005829">
    <property type="term" value="C:cytosol"/>
    <property type="evidence" value="ECO:0007669"/>
    <property type="project" value="TreeGrafter"/>
</dbReference>